<keyword evidence="2" id="KW-1185">Reference proteome</keyword>
<protein>
    <submittedName>
        <fullName evidence="1">Uncharacterized protein</fullName>
    </submittedName>
</protein>
<sequence>MLSPSATTAVLVSRSGSAGGGNGWSLTISRIASSPITARGSTFRIAGQFTEVAMLLAARAWALTHNASCYRVAESEGDMALPPPARMRKVEVWGI</sequence>
<evidence type="ECO:0000313" key="2">
    <source>
        <dbReference type="Proteomes" id="UP000649573"/>
    </source>
</evidence>
<gene>
    <name evidence="1" type="ORF">GCM10010178_58750</name>
</gene>
<dbReference type="EMBL" id="BMRE01000031">
    <property type="protein sequence ID" value="GGU58760.1"/>
    <property type="molecule type" value="Genomic_DNA"/>
</dbReference>
<proteinExistence type="predicted"/>
<organism evidence="1 2">
    <name type="scientific">Lentzea flava</name>
    <dbReference type="NCBI Taxonomy" id="103732"/>
    <lineage>
        <taxon>Bacteria</taxon>
        <taxon>Bacillati</taxon>
        <taxon>Actinomycetota</taxon>
        <taxon>Actinomycetes</taxon>
        <taxon>Pseudonocardiales</taxon>
        <taxon>Pseudonocardiaceae</taxon>
        <taxon>Lentzea</taxon>
    </lineage>
</organism>
<accession>A0ABQ2UYB3</accession>
<evidence type="ECO:0000313" key="1">
    <source>
        <dbReference type="EMBL" id="GGU58760.1"/>
    </source>
</evidence>
<reference evidence="2" key="1">
    <citation type="journal article" date="2019" name="Int. J. Syst. Evol. Microbiol.">
        <title>The Global Catalogue of Microorganisms (GCM) 10K type strain sequencing project: providing services to taxonomists for standard genome sequencing and annotation.</title>
        <authorList>
            <consortium name="The Broad Institute Genomics Platform"/>
            <consortium name="The Broad Institute Genome Sequencing Center for Infectious Disease"/>
            <person name="Wu L."/>
            <person name="Ma J."/>
        </authorList>
    </citation>
    <scope>NUCLEOTIDE SEQUENCE [LARGE SCALE GENOMIC DNA]</scope>
    <source>
        <strain evidence="2">JCM 3296</strain>
    </source>
</reference>
<dbReference type="Proteomes" id="UP000649573">
    <property type="component" value="Unassembled WGS sequence"/>
</dbReference>
<name>A0ABQ2UYB3_9PSEU</name>
<comment type="caution">
    <text evidence="1">The sequence shown here is derived from an EMBL/GenBank/DDBJ whole genome shotgun (WGS) entry which is preliminary data.</text>
</comment>